<accession>A0A378PNB6</accession>
<organism evidence="1 2">
    <name type="scientific">Moraxella bovis</name>
    <dbReference type="NCBI Taxonomy" id="476"/>
    <lineage>
        <taxon>Bacteria</taxon>
        <taxon>Pseudomonadati</taxon>
        <taxon>Pseudomonadota</taxon>
        <taxon>Gammaproteobacteria</taxon>
        <taxon>Moraxellales</taxon>
        <taxon>Moraxellaceae</taxon>
        <taxon>Moraxella</taxon>
    </lineage>
</organism>
<dbReference type="AlphaFoldDB" id="A0A378PNB6"/>
<dbReference type="Proteomes" id="UP000254133">
    <property type="component" value="Unassembled WGS sequence"/>
</dbReference>
<reference evidence="1 2" key="1">
    <citation type="submission" date="2018-06" db="EMBL/GenBank/DDBJ databases">
        <authorList>
            <consortium name="Pathogen Informatics"/>
            <person name="Doyle S."/>
        </authorList>
    </citation>
    <scope>NUCLEOTIDE SEQUENCE [LARGE SCALE GENOMIC DNA]</scope>
    <source>
        <strain evidence="1 2">NCTC9426</strain>
    </source>
</reference>
<dbReference type="EMBL" id="UGPZ01000001">
    <property type="protein sequence ID" value="STY88573.1"/>
    <property type="molecule type" value="Genomic_DNA"/>
</dbReference>
<evidence type="ECO:0000313" key="2">
    <source>
        <dbReference type="Proteomes" id="UP000254133"/>
    </source>
</evidence>
<dbReference type="RefSeq" id="WP_115368537.1">
    <property type="nucleotide sequence ID" value="NZ_UGPZ01000001.1"/>
</dbReference>
<evidence type="ECO:0000313" key="1">
    <source>
        <dbReference type="EMBL" id="STY88573.1"/>
    </source>
</evidence>
<name>A0A378PNB6_MORBO</name>
<gene>
    <name evidence="1" type="ORF">NCTC9426_00011</name>
</gene>
<sequence length="125" mass="14551">MITKDIYGLLNDIPSHVDYTDLVEELELEDVPKERINAIINILDSEKDIYILFRASFILTSWGIDQGFQKITQLLYNGSIDYLIPNNLKLKDDTYKHVLSSYISYWAANSDNGKNEETRKKYINL</sequence>
<proteinExistence type="predicted"/>
<protein>
    <submittedName>
        <fullName evidence="1">Uncharacterized protein</fullName>
    </submittedName>
</protein>